<dbReference type="FunFam" id="2.40.70.10:FF:000115">
    <property type="entry name" value="Lysosomal aspartic protease"/>
    <property type="match status" value="1"/>
</dbReference>
<accession>A0AAU9I930</accession>
<comment type="similarity">
    <text evidence="1 6">Belongs to the peptidase A1 family.</text>
</comment>
<dbReference type="AlphaFoldDB" id="A0AAU9I930"/>
<feature type="chain" id="PRO_5044009533" description="Peptidase A1 domain-containing protein" evidence="7">
    <location>
        <begin position="16"/>
        <end position="405"/>
    </location>
</feature>
<protein>
    <recommendedName>
        <fullName evidence="8">Peptidase A1 domain-containing protein</fullName>
    </recommendedName>
</protein>
<dbReference type="PANTHER" id="PTHR47966">
    <property type="entry name" value="BETA-SITE APP-CLEAVING ENZYME, ISOFORM A-RELATED"/>
    <property type="match status" value="1"/>
</dbReference>
<dbReference type="PANTHER" id="PTHR47966:SF51">
    <property type="entry name" value="BETA-SITE APP-CLEAVING ENZYME, ISOFORM A-RELATED"/>
    <property type="match status" value="1"/>
</dbReference>
<evidence type="ECO:0000259" key="8">
    <source>
        <dbReference type="PROSITE" id="PS51767"/>
    </source>
</evidence>
<evidence type="ECO:0000256" key="5">
    <source>
        <dbReference type="PIRSR" id="PIRSR601461-1"/>
    </source>
</evidence>
<reference evidence="9" key="1">
    <citation type="submission" date="2021-09" db="EMBL/GenBank/DDBJ databases">
        <authorList>
            <consortium name="AG Swart"/>
            <person name="Singh M."/>
            <person name="Singh A."/>
            <person name="Seah K."/>
            <person name="Emmerich C."/>
        </authorList>
    </citation>
    <scope>NUCLEOTIDE SEQUENCE</scope>
    <source>
        <strain evidence="9">ATCC30299</strain>
    </source>
</reference>
<feature type="active site" evidence="5">
    <location>
        <position position="269"/>
    </location>
</feature>
<gene>
    <name evidence="9" type="ORF">BSTOLATCC_MIC111</name>
</gene>
<evidence type="ECO:0000256" key="6">
    <source>
        <dbReference type="RuleBase" id="RU000454"/>
    </source>
</evidence>
<feature type="domain" description="Peptidase A1" evidence="8">
    <location>
        <begin position="61"/>
        <end position="380"/>
    </location>
</feature>
<feature type="signal peptide" evidence="7">
    <location>
        <begin position="1"/>
        <end position="15"/>
    </location>
</feature>
<dbReference type="Gene3D" id="2.40.70.10">
    <property type="entry name" value="Acid Proteases"/>
    <property type="match status" value="2"/>
</dbReference>
<evidence type="ECO:0000256" key="1">
    <source>
        <dbReference type="ARBA" id="ARBA00007447"/>
    </source>
</evidence>
<dbReference type="PROSITE" id="PS00141">
    <property type="entry name" value="ASP_PROTEASE"/>
    <property type="match status" value="2"/>
</dbReference>
<dbReference type="InterPro" id="IPR021109">
    <property type="entry name" value="Peptidase_aspartic_dom_sf"/>
</dbReference>
<dbReference type="PROSITE" id="PS51767">
    <property type="entry name" value="PEPTIDASE_A1"/>
    <property type="match status" value="1"/>
</dbReference>
<dbReference type="Pfam" id="PF00026">
    <property type="entry name" value="Asp"/>
    <property type="match status" value="1"/>
</dbReference>
<dbReference type="GO" id="GO:0016485">
    <property type="term" value="P:protein processing"/>
    <property type="evidence" value="ECO:0007669"/>
    <property type="project" value="UniProtKB-ARBA"/>
</dbReference>
<comment type="caution">
    <text evidence="9">The sequence shown here is derived from an EMBL/GenBank/DDBJ whole genome shotgun (WGS) entry which is preliminary data.</text>
</comment>
<keyword evidence="3 6" id="KW-0064">Aspartyl protease</keyword>
<keyword evidence="10" id="KW-1185">Reference proteome</keyword>
<sequence length="405" mass="44906">MAFIALLLCSALAFGYIKVPLERKTPLSNLDLKAFKAAASSIDLVTSNSTSQILNVDNMQYFGSISIGTPEEKFSVIFDTGSAWLWVPSIQCESSCHESSNYFDSSESSTYASYNETIQLSYGQGVALGDIGYDKVSIGDTYTLSVLNQSFVTINQDQDFEALMADGILGLGFKELSNNQSTLLDNLKHQGQIEEKIFSVYLTDNWFQAGPTEGSVVIFGGYDLKTYAKVDEIDYINVLEQTGYWAVLLDGIKINDDHLASTTFVGIVDTGSSLINVPYNDANVIFTEISNSGACQIASGFLFCDCGYQNKLEDYPKISFLLGLSKRFTLGPEDYFLKQGSDCLLLFAASPFDSVWILGDVFLRKYYTIFDAENYRIGFAISIDSEDSAHFWSFNLFLALIYLYL</sequence>
<evidence type="ECO:0000256" key="3">
    <source>
        <dbReference type="ARBA" id="ARBA00022750"/>
    </source>
</evidence>
<keyword evidence="7" id="KW-0732">Signal</keyword>
<dbReference type="GO" id="GO:0004190">
    <property type="term" value="F:aspartic-type endopeptidase activity"/>
    <property type="evidence" value="ECO:0007669"/>
    <property type="project" value="UniProtKB-KW"/>
</dbReference>
<dbReference type="Proteomes" id="UP001162131">
    <property type="component" value="Unassembled WGS sequence"/>
</dbReference>
<proteinExistence type="inferred from homology"/>
<dbReference type="EMBL" id="CAJZBQ010000001">
    <property type="protein sequence ID" value="CAG9309896.1"/>
    <property type="molecule type" value="Genomic_DNA"/>
</dbReference>
<dbReference type="PRINTS" id="PR00792">
    <property type="entry name" value="PEPSIN"/>
</dbReference>
<dbReference type="InterPro" id="IPR033121">
    <property type="entry name" value="PEPTIDASE_A1"/>
</dbReference>
<keyword evidence="2 6" id="KW-0645">Protease</keyword>
<dbReference type="SUPFAM" id="SSF50630">
    <property type="entry name" value="Acid proteases"/>
    <property type="match status" value="1"/>
</dbReference>
<dbReference type="InterPro" id="IPR001461">
    <property type="entry name" value="Aspartic_peptidase_A1"/>
</dbReference>
<evidence type="ECO:0000256" key="4">
    <source>
        <dbReference type="ARBA" id="ARBA00022801"/>
    </source>
</evidence>
<evidence type="ECO:0000313" key="10">
    <source>
        <dbReference type="Proteomes" id="UP001162131"/>
    </source>
</evidence>
<feature type="active site" evidence="5">
    <location>
        <position position="79"/>
    </location>
</feature>
<evidence type="ECO:0000313" key="9">
    <source>
        <dbReference type="EMBL" id="CAG9309896.1"/>
    </source>
</evidence>
<organism evidence="9 10">
    <name type="scientific">Blepharisma stoltei</name>
    <dbReference type="NCBI Taxonomy" id="1481888"/>
    <lineage>
        <taxon>Eukaryota</taxon>
        <taxon>Sar</taxon>
        <taxon>Alveolata</taxon>
        <taxon>Ciliophora</taxon>
        <taxon>Postciliodesmatophora</taxon>
        <taxon>Heterotrichea</taxon>
        <taxon>Heterotrichida</taxon>
        <taxon>Blepharismidae</taxon>
        <taxon>Blepharisma</taxon>
    </lineage>
</organism>
<keyword evidence="4 6" id="KW-0378">Hydrolase</keyword>
<name>A0AAU9I930_9CILI</name>
<dbReference type="InterPro" id="IPR001969">
    <property type="entry name" value="Aspartic_peptidase_AS"/>
</dbReference>
<evidence type="ECO:0000256" key="2">
    <source>
        <dbReference type="ARBA" id="ARBA00022670"/>
    </source>
</evidence>
<evidence type="ECO:0000256" key="7">
    <source>
        <dbReference type="SAM" id="SignalP"/>
    </source>
</evidence>